<evidence type="ECO:0000313" key="2">
    <source>
        <dbReference type="EMBL" id="KGM94528.1"/>
    </source>
</evidence>
<organism evidence="2 3">
    <name type="scientific">Clostridium novyi A str. 4552</name>
    <dbReference type="NCBI Taxonomy" id="1444289"/>
    <lineage>
        <taxon>Bacteria</taxon>
        <taxon>Bacillati</taxon>
        <taxon>Bacillota</taxon>
        <taxon>Clostridia</taxon>
        <taxon>Eubacteriales</taxon>
        <taxon>Clostridiaceae</taxon>
        <taxon>Clostridium</taxon>
    </lineage>
</organism>
<name>A0A0A0I1H7_CLONO</name>
<evidence type="ECO:0000259" key="1">
    <source>
        <dbReference type="Pfam" id="PF02786"/>
    </source>
</evidence>
<protein>
    <recommendedName>
        <fullName evidence="1">Carbamoyl phosphate synthase ATP-binding domain-containing protein</fullName>
    </recommendedName>
</protein>
<dbReference type="EMBL" id="JENJ01000071">
    <property type="protein sequence ID" value="KGM94528.1"/>
    <property type="molecule type" value="Genomic_DNA"/>
</dbReference>
<dbReference type="SUPFAM" id="SSF56059">
    <property type="entry name" value="Glutathione synthetase ATP-binding domain-like"/>
    <property type="match status" value="1"/>
</dbReference>
<dbReference type="GO" id="GO:0005524">
    <property type="term" value="F:ATP binding"/>
    <property type="evidence" value="ECO:0007669"/>
    <property type="project" value="InterPro"/>
</dbReference>
<proteinExistence type="predicted"/>
<accession>A0A0A0I1H7</accession>
<comment type="caution">
    <text evidence="2">The sequence shown here is derived from an EMBL/GenBank/DDBJ whole genome shotgun (WGS) entry which is preliminary data.</text>
</comment>
<evidence type="ECO:0000313" key="3">
    <source>
        <dbReference type="Proteomes" id="UP000030012"/>
    </source>
</evidence>
<sequence length="248" mass="29514">MKSNEQLESIINTEGFPIIIKPYNMFDNEFHRLFNNKVLKIFNDKEYNMYKEKIKSIFSKVIVQPMIQGENIAIYGYFKDDKFISWCGCKKDYMSSWGTTVIGHSMMNNDLYVYSKDILSKIGYEGFAELEFIYDTKNKRYVILEINSRPVQWCRLCSKVTKPIEIIPFEVINKCKFGQTYDIKENINIYYETGLIELYDTNKIEFKDIFKYIFNSQSISMFMDIKDMKPSIRYLLTFIKSLIKSIIK</sequence>
<reference evidence="2 3" key="1">
    <citation type="submission" date="2014-01" db="EMBL/GenBank/DDBJ databases">
        <title>Plasmidome dynamics in the species complex Clostridium novyi sensu lato converts strains of independent lineages into distinctly different pathogens.</title>
        <authorList>
            <person name="Skarin H."/>
            <person name="Segerman B."/>
        </authorList>
    </citation>
    <scope>NUCLEOTIDE SEQUENCE [LARGE SCALE GENOMIC DNA]</scope>
    <source>
        <strain evidence="2 3">4552</strain>
    </source>
</reference>
<feature type="domain" description="Carbamoyl phosphate synthase ATP-binding" evidence="1">
    <location>
        <begin position="113"/>
        <end position="161"/>
    </location>
</feature>
<dbReference type="InterPro" id="IPR005479">
    <property type="entry name" value="CPAse_ATP-bd"/>
</dbReference>
<dbReference type="AlphaFoldDB" id="A0A0A0I1H7"/>
<dbReference type="Proteomes" id="UP000030012">
    <property type="component" value="Unassembled WGS sequence"/>
</dbReference>
<gene>
    <name evidence="2" type="ORF">Z968_11690</name>
</gene>
<dbReference type="Pfam" id="PF02786">
    <property type="entry name" value="CPSase_L_D2"/>
    <property type="match status" value="1"/>
</dbReference>
<dbReference type="Gene3D" id="3.30.470.20">
    <property type="entry name" value="ATP-grasp fold, B domain"/>
    <property type="match status" value="1"/>
</dbReference>